<dbReference type="Pfam" id="PF06745">
    <property type="entry name" value="ATPase"/>
    <property type="match status" value="2"/>
</dbReference>
<comment type="caution">
    <text evidence="8">The sequence shown here is derived from an EMBL/GenBank/DDBJ whole genome shotgun (WGS) entry which is preliminary data.</text>
</comment>
<dbReference type="InterPro" id="IPR003593">
    <property type="entry name" value="AAA+_ATPase"/>
</dbReference>
<evidence type="ECO:0000313" key="8">
    <source>
        <dbReference type="EMBL" id="GGX56928.1"/>
    </source>
</evidence>
<dbReference type="EC" id="2.7.11.1" evidence="1"/>
<keyword evidence="4" id="KW-0677">Repeat</keyword>
<keyword evidence="8" id="KW-0723">Serine/threonine-protein kinase</keyword>
<feature type="domain" description="KaiC" evidence="7">
    <location>
        <begin position="238"/>
        <end position="459"/>
    </location>
</feature>
<dbReference type="Proteomes" id="UP000626148">
    <property type="component" value="Unassembled WGS sequence"/>
</dbReference>
<sequence length="459" mass="50794">MQRLSTGIPGLDQVLHGGVIAESAYLVRGGPGRGKTTLGLHFLYAGAPDDHSLFIGFQESDRQLQHNARAIGLDVSHITFLNLSPDEHFFTQQEHYDVFAASDVEQAPLSESIVEAVERLQPKRVFVDSLTQLRFLTADVFQYRKEVLSFLQYLKARNATVVFSSEHSDNTPDDDLQFLADGVLSLTEDEMGSVLCVDKFRGSSFMHGCHQMRNGAAGVEVFPRPVPPVEELTENRFKAIPTGIERLDTLLGGGLESGTITMLTGPSGIGKSTLASCIASETARIEGHACVYLFEEEVSSFRHRANNLGIDLEGPRDQEAVTIEQVEPMRYLADEFASKVYRDVMMRQTRLVVFDSTAGFQLTLMDESIKSRLHALAKSLARINVSVLLVNETAMLTGNPSLSEKGISYLADNIISLSYREEGDNLVSQLTVAKKRLSDFDRRPHRFQVGPKAVVIRDD</sequence>
<evidence type="ECO:0000259" key="7">
    <source>
        <dbReference type="PROSITE" id="PS51146"/>
    </source>
</evidence>
<reference evidence="8" key="2">
    <citation type="submission" date="2020-09" db="EMBL/GenBank/DDBJ databases">
        <authorList>
            <person name="Sun Q."/>
            <person name="Kim S."/>
        </authorList>
    </citation>
    <scope>NUCLEOTIDE SEQUENCE</scope>
    <source>
        <strain evidence="8">KCTC 22169</strain>
    </source>
</reference>
<dbReference type="InterPro" id="IPR027417">
    <property type="entry name" value="P-loop_NTPase"/>
</dbReference>
<organism evidence="8 9">
    <name type="scientific">Saccharospirillum salsuginis</name>
    <dbReference type="NCBI Taxonomy" id="418750"/>
    <lineage>
        <taxon>Bacteria</taxon>
        <taxon>Pseudomonadati</taxon>
        <taxon>Pseudomonadota</taxon>
        <taxon>Gammaproteobacteria</taxon>
        <taxon>Oceanospirillales</taxon>
        <taxon>Saccharospirillaceae</taxon>
        <taxon>Saccharospirillum</taxon>
    </lineage>
</organism>
<dbReference type="RefSeq" id="WP_189609198.1">
    <property type="nucleotide sequence ID" value="NZ_BMXR01000006.1"/>
</dbReference>
<dbReference type="GO" id="GO:0004674">
    <property type="term" value="F:protein serine/threonine kinase activity"/>
    <property type="evidence" value="ECO:0007669"/>
    <property type="project" value="UniProtKB-KW"/>
</dbReference>
<dbReference type="EMBL" id="BMXR01000006">
    <property type="protein sequence ID" value="GGX56928.1"/>
    <property type="molecule type" value="Genomic_DNA"/>
</dbReference>
<dbReference type="InterPro" id="IPR051347">
    <property type="entry name" value="Circadian_clock_KaiC-rel"/>
</dbReference>
<evidence type="ECO:0000256" key="4">
    <source>
        <dbReference type="ARBA" id="ARBA00022737"/>
    </source>
</evidence>
<protein>
    <recommendedName>
        <fullName evidence="1">non-specific serine/threonine protein kinase</fullName>
        <ecNumber evidence="1">2.7.11.1</ecNumber>
    </recommendedName>
</protein>
<keyword evidence="6" id="KW-0378">Hydrolase</keyword>
<dbReference type="Gene3D" id="3.40.50.300">
    <property type="entry name" value="P-loop containing nucleotide triphosphate hydrolases"/>
    <property type="match status" value="2"/>
</dbReference>
<evidence type="ECO:0000256" key="2">
    <source>
        <dbReference type="ARBA" id="ARBA00022553"/>
    </source>
</evidence>
<dbReference type="GO" id="GO:0005524">
    <property type="term" value="F:ATP binding"/>
    <property type="evidence" value="ECO:0007669"/>
    <property type="project" value="InterPro"/>
</dbReference>
<name>A0A918KB95_9GAMM</name>
<reference evidence="8" key="1">
    <citation type="journal article" date="2014" name="Int. J. Syst. Evol. Microbiol.">
        <title>Complete genome sequence of Corynebacterium casei LMG S-19264T (=DSM 44701T), isolated from a smear-ripened cheese.</title>
        <authorList>
            <consortium name="US DOE Joint Genome Institute (JGI-PGF)"/>
            <person name="Walter F."/>
            <person name="Albersmeier A."/>
            <person name="Kalinowski J."/>
            <person name="Ruckert C."/>
        </authorList>
    </citation>
    <scope>NUCLEOTIDE SEQUENCE</scope>
    <source>
        <strain evidence="8">KCTC 22169</strain>
    </source>
</reference>
<dbReference type="InterPro" id="IPR010624">
    <property type="entry name" value="KaiC_dom"/>
</dbReference>
<dbReference type="GO" id="GO:0016787">
    <property type="term" value="F:hydrolase activity"/>
    <property type="evidence" value="ECO:0007669"/>
    <property type="project" value="UniProtKB-KW"/>
</dbReference>
<proteinExistence type="predicted"/>
<keyword evidence="3" id="KW-0808">Transferase</keyword>
<evidence type="ECO:0000256" key="5">
    <source>
        <dbReference type="ARBA" id="ARBA00022777"/>
    </source>
</evidence>
<keyword evidence="5 8" id="KW-0418">Kinase</keyword>
<evidence type="ECO:0000256" key="1">
    <source>
        <dbReference type="ARBA" id="ARBA00012513"/>
    </source>
</evidence>
<dbReference type="SUPFAM" id="SSF52540">
    <property type="entry name" value="P-loop containing nucleoside triphosphate hydrolases"/>
    <property type="match status" value="2"/>
</dbReference>
<accession>A0A918KB95</accession>
<dbReference type="SMART" id="SM00382">
    <property type="entry name" value="AAA"/>
    <property type="match status" value="1"/>
</dbReference>
<dbReference type="PANTHER" id="PTHR42926">
    <property type="match status" value="1"/>
</dbReference>
<dbReference type="AlphaFoldDB" id="A0A918KB95"/>
<evidence type="ECO:0000313" key="9">
    <source>
        <dbReference type="Proteomes" id="UP000626148"/>
    </source>
</evidence>
<evidence type="ECO:0000256" key="6">
    <source>
        <dbReference type="ARBA" id="ARBA00022801"/>
    </source>
</evidence>
<dbReference type="PROSITE" id="PS51146">
    <property type="entry name" value="KAIC"/>
    <property type="match status" value="2"/>
</dbReference>
<evidence type="ECO:0000256" key="3">
    <source>
        <dbReference type="ARBA" id="ARBA00022679"/>
    </source>
</evidence>
<dbReference type="PRINTS" id="PR01874">
    <property type="entry name" value="DNAREPAIRADA"/>
</dbReference>
<gene>
    <name evidence="8" type="ORF">GCM10007392_25500</name>
</gene>
<dbReference type="InterPro" id="IPR030665">
    <property type="entry name" value="KaiC"/>
</dbReference>
<feature type="domain" description="KaiC" evidence="7">
    <location>
        <begin position="2"/>
        <end position="235"/>
    </location>
</feature>
<dbReference type="PANTHER" id="PTHR42926:SF1">
    <property type="entry name" value="CIRCADIAN CLOCK OSCILLATOR PROTEIN KAIC 1"/>
    <property type="match status" value="1"/>
</dbReference>
<dbReference type="PIRSF" id="PIRSF039117">
    <property type="entry name" value="KaiC"/>
    <property type="match status" value="1"/>
</dbReference>
<keyword evidence="2" id="KW-0597">Phosphoprotein</keyword>
<keyword evidence="9" id="KW-1185">Reference proteome</keyword>
<dbReference type="InterPro" id="IPR014774">
    <property type="entry name" value="KaiC-like_dom"/>
</dbReference>